<keyword evidence="3" id="KW-1003">Cell membrane</keyword>
<dbReference type="FunFam" id="1.20.120.350:FF:000063">
    <property type="entry name" value="Calcium channel subunit Cch1"/>
    <property type="match status" value="1"/>
</dbReference>
<keyword evidence="12 19" id="KW-0472">Membrane</keyword>
<evidence type="ECO:0000259" key="20">
    <source>
        <dbReference type="PROSITE" id="PS50222"/>
    </source>
</evidence>
<evidence type="ECO:0000256" key="6">
    <source>
        <dbReference type="ARBA" id="ARBA00022673"/>
    </source>
</evidence>
<dbReference type="SUPFAM" id="SSF81324">
    <property type="entry name" value="Voltage-gated potassium channels"/>
    <property type="match status" value="4"/>
</dbReference>
<feature type="transmembrane region" description="Helical" evidence="19">
    <location>
        <begin position="1623"/>
        <end position="1643"/>
    </location>
</feature>
<feature type="transmembrane region" description="Helical" evidence="19">
    <location>
        <begin position="827"/>
        <end position="849"/>
    </location>
</feature>
<dbReference type="InterPro" id="IPR005821">
    <property type="entry name" value="Ion_trans_dom"/>
</dbReference>
<feature type="transmembrane region" description="Helical" evidence="19">
    <location>
        <begin position="522"/>
        <end position="541"/>
    </location>
</feature>
<comment type="similarity">
    <text evidence="16">Belongs to the calcium channel alpha-1 subunit (TC 1.A.1.11) family.</text>
</comment>
<keyword evidence="7 19" id="KW-0812">Transmembrane</keyword>
<dbReference type="PANTHER" id="PTHR45628">
    <property type="entry name" value="VOLTAGE-DEPENDENT CALCIUM CHANNEL TYPE A SUBUNIT ALPHA-1"/>
    <property type="match status" value="1"/>
</dbReference>
<feature type="transmembrane region" description="Helical" evidence="19">
    <location>
        <begin position="414"/>
        <end position="438"/>
    </location>
</feature>
<feature type="transmembrane region" description="Helical" evidence="19">
    <location>
        <begin position="1222"/>
        <end position="1250"/>
    </location>
</feature>
<dbReference type="Gene3D" id="1.20.120.350">
    <property type="entry name" value="Voltage-gated potassium channels. Chain C"/>
    <property type="match status" value="5"/>
</dbReference>
<feature type="transmembrane region" description="Helical" evidence="19">
    <location>
        <begin position="861"/>
        <end position="878"/>
    </location>
</feature>
<feature type="transmembrane region" description="Helical" evidence="19">
    <location>
        <begin position="376"/>
        <end position="394"/>
    </location>
</feature>
<feature type="transmembrane region" description="Helical" evidence="19">
    <location>
        <begin position="1355"/>
        <end position="1379"/>
    </location>
</feature>
<dbReference type="Proteomes" id="UP001301958">
    <property type="component" value="Unassembled WGS sequence"/>
</dbReference>
<feature type="transmembrane region" description="Helical" evidence="19">
    <location>
        <begin position="1593"/>
        <end position="1611"/>
    </location>
</feature>
<feature type="transmembrane region" description="Helical" evidence="19">
    <location>
        <begin position="727"/>
        <end position="753"/>
    </location>
</feature>
<evidence type="ECO:0000256" key="8">
    <source>
        <dbReference type="ARBA" id="ARBA00022837"/>
    </source>
</evidence>
<dbReference type="GO" id="GO:0098703">
    <property type="term" value="P:calcium ion import across plasma membrane"/>
    <property type="evidence" value="ECO:0007669"/>
    <property type="project" value="TreeGrafter"/>
</dbReference>
<evidence type="ECO:0000256" key="12">
    <source>
        <dbReference type="ARBA" id="ARBA00023136"/>
    </source>
</evidence>
<name>A0AAN7BJX5_9PEZI</name>
<dbReference type="GO" id="GO:0005509">
    <property type="term" value="F:calcium ion binding"/>
    <property type="evidence" value="ECO:0007669"/>
    <property type="project" value="InterPro"/>
</dbReference>
<proteinExistence type="inferred from homology"/>
<feature type="domain" description="EF-hand" evidence="20">
    <location>
        <begin position="1817"/>
        <end position="1852"/>
    </location>
</feature>
<evidence type="ECO:0000313" key="21">
    <source>
        <dbReference type="EMBL" id="KAK4224624.1"/>
    </source>
</evidence>
<feature type="transmembrane region" description="Helical" evidence="19">
    <location>
        <begin position="1561"/>
        <end position="1581"/>
    </location>
</feature>
<feature type="transmembrane region" description="Helical" evidence="19">
    <location>
        <begin position="581"/>
        <end position="601"/>
    </location>
</feature>
<feature type="transmembrane region" description="Helical" evidence="19">
    <location>
        <begin position="1649"/>
        <end position="1667"/>
    </location>
</feature>
<feature type="transmembrane region" description="Helical" evidence="19">
    <location>
        <begin position="1679"/>
        <end position="1704"/>
    </location>
</feature>
<dbReference type="FunFam" id="1.20.120.350:FF:000079">
    <property type="entry name" value="Calcium channel subunit Cch1"/>
    <property type="match status" value="1"/>
</dbReference>
<keyword evidence="4" id="KW-0597">Phosphoprotein</keyword>
<feature type="transmembrane region" description="Helical" evidence="19">
    <location>
        <begin position="547"/>
        <end position="569"/>
    </location>
</feature>
<dbReference type="FunFam" id="1.20.120.350:FF:000098">
    <property type="entry name" value="Calcium channel subunit Cch1"/>
    <property type="match status" value="1"/>
</dbReference>
<evidence type="ECO:0000256" key="17">
    <source>
        <dbReference type="ARBA" id="ARBA00067459"/>
    </source>
</evidence>
<evidence type="ECO:0000256" key="2">
    <source>
        <dbReference type="ARBA" id="ARBA00022448"/>
    </source>
</evidence>
<evidence type="ECO:0000256" key="18">
    <source>
        <dbReference type="SAM" id="MobiDB-lite"/>
    </source>
</evidence>
<feature type="compositionally biased region" description="Basic and acidic residues" evidence="18">
    <location>
        <begin position="274"/>
        <end position="285"/>
    </location>
</feature>
<keyword evidence="13" id="KW-0325">Glycoprotein</keyword>
<keyword evidence="10 19" id="KW-1133">Transmembrane helix</keyword>
<feature type="region of interest" description="Disordered" evidence="18">
    <location>
        <begin position="265"/>
        <end position="308"/>
    </location>
</feature>
<evidence type="ECO:0000256" key="13">
    <source>
        <dbReference type="ARBA" id="ARBA00023180"/>
    </source>
</evidence>
<dbReference type="Gene3D" id="1.10.287.70">
    <property type="match status" value="4"/>
</dbReference>
<keyword evidence="8" id="KW-0106">Calcium</keyword>
<evidence type="ECO:0000256" key="14">
    <source>
        <dbReference type="ARBA" id="ARBA00023303"/>
    </source>
</evidence>
<sequence>MNDNTPHTPRRTSYAPGSIPPPQSIPLQDLQRSSDGNGASGENHIPSIGLNVGVTGTTTGTGSASQDGHNRAPASPVIMSANAPGFSSYWENPYATHEEVGAGGGTSGNHSPIDHMALQFALPPDITHPAPSASSHFLPADDDPYRAPQPYYDERADTDSLESDRVPLKPSAQPIGRLEVTGGEATPRNSFQTVSDLGNTPSRSRSTQMLGFDLEPGFATDRHRSFGGNLSPNDRRRSRSPTTSGALHRAGSMMRAMSQRVVMISGEGDLIDQTAKRERERERSRSRSPSADGRRPGHVSAPMLVDTGYPSQVFPMPSEKGSETEFIYPDRPPIQPRRRGPFQNPLKGKSLGIFPPENPLRKWLLEILVNSWTEPFILLLIIAQTILLAVEAAPDVFVPGNRRPERWGTTRIDWAIFGLFIIFTLEIIARIIVSGLIVNPEEYAPPKSKRRIRERVAEQYRTIFRPQRQRSVRQPKEPEFAPTTFARSFTMMQGVEAQGTLKEQLRLHLARRAFLRHGFNRLDFVAVVSFWISFGLGVTGLESKHSIYIFRMLSCLRIIRLLALTKGNLIILKSLKKAAPLLVRVSFLMGFFWLIFAIIGVQSFKSSLSRQCTWLDPEAPTDFSKTYSPNFSFCGGHLNPITGQAEPWVRRNQTGDPNDLSRDNLENGTTNAKGFICPRGSICLQQTNPYNGTVNFDDIGHSLELVFVIMSANTFTDLMYYTVSSDFLPAALFFGAGIIIMMLWMTNLLIAVITSSFQVIREESKASAFTADEPSLFPPHEEQMPRRQSRLQRLYPNTKWFWAFVILYGIFCQALRTAGMGEGKARFINSSETVVTIMLDVDILIRLAIDFRGFHRKYRNLFDLLLAIVTTVILLPPIRNSGQVYNWLTFFQIVRVYRVVLTIPMTASLIQLVLGNVAGIGNLMLFVFLMTFLMAIFASQLFRGELPALDSEDEMIRIPFNTIYNCYLGMYQILSSENWTEILYNVTTYTVSKKTSWIGAIFLIGWFILSYFILINMFIAVIQENFDVGEDMKRLEQVRAFLQRRELGGSSNLALSKVFGFGKSKHRSDPLDHGTGMIDMLFKEGFVREFLDETLDPLQERPPESQSPPQAATIGAVQPGLLSGAWGRLKAMFTSREPNPFYSNLLSTAPDATLDPGQLARQAVSASAARRKAQREYLIRHPNYNTSLFIFKPRSPIRRFCQKIVGPGRGTERFDGVQPNKYAWYTFSAVIYAAIVAMVVLACITTPLYQKEYFKVHNYTPLNWFTWTDMAFAIVFTLEAVIKIIADGFFWTPNAYFRSTWGIIDAVVLITLWINVIALFAQGGAVSRAVGAFKALRALRLLNVSDSARETFHSLLIVGGWKILSAAFVSMALLIPFAVYGLNLFNGKLVACNDGNNIFNLTDCVGEYDATPFNNDWPMLAPRVAENPFFNFDDFGSSLFILFQIVSQEGWVDVSFAAQAITGEGLQPQGDPPYDAQGNALFFIVFNLLATVFVLTLFISVFMRNYTEQTGVAFLTAEQRSWLELRKLLRQISPSKSAYDESRNKWKMWCHKRAIEKRGKWYLAITGVLVFHLVLLLSEFYDEPLWWKRARDSLFLAFTLIYVANIIVRIVGLGWTRFRRSSWDLFSLVAVTGTLATSILFLTNTMQDTYIQLHKFFLVALVLLLIPRNDALDQLFKTAAASLTTIGSLIATWLVFFLVFAIALTQTFSLTRFGGEEDSNINFRTVPHALILLFRFSCGEGWNEIMEDFAQIKPPFCVKGDSFSDSDCGSTGWARALFVAWNIISMYLFVSLFVSLIYESFSYVYQRTSGLAVVERDEIRRFKEAWRSVDPSGTGFISKEAFPRLLGELSGVFQMRIYEAEDSVRTILEDVRNDGDAASVRHASIVSKSQYQTGIDLKKLNERLAKIDVHKVRERRRRFNIFFEEVMVSADPERGISFTTVLMILAHYNIINDGKSLRLEEFLRRKLRLQRVEEEVRRRVVLGFFDMLYYSRQFKRHMESKNAGRMTAIPQLDVPEILVDNEEQRAGRQAGRNSSPGALGGDGSGTGTYTTPEAVSLLSAAAADISGRSRHWSTSGGLGADLSSYDTSYGHPLAGPRTSKPTSPRQQSQASAFSFEIPDASGGGNDDEATSPIGQRGSSKEKDRELVGTFCLIKLMVVRWCGKGLRFETAPDSLNMSLADGPMFLVSGSDKGFFSPVTGDHTARRGRRQMLGLGFLWFFFGGFFG</sequence>
<keyword evidence="11" id="KW-0406">Ion transport</keyword>
<protein>
    <recommendedName>
        <fullName evidence="17">Calcium-channel protein CCH1</fullName>
    </recommendedName>
</protein>
<organism evidence="21 22">
    <name type="scientific">Podospora fimiseda</name>
    <dbReference type="NCBI Taxonomy" id="252190"/>
    <lineage>
        <taxon>Eukaryota</taxon>
        <taxon>Fungi</taxon>
        <taxon>Dikarya</taxon>
        <taxon>Ascomycota</taxon>
        <taxon>Pezizomycotina</taxon>
        <taxon>Sordariomycetes</taxon>
        <taxon>Sordariomycetidae</taxon>
        <taxon>Sordariales</taxon>
        <taxon>Podosporaceae</taxon>
        <taxon>Podospora</taxon>
    </lineage>
</organism>
<evidence type="ECO:0000256" key="5">
    <source>
        <dbReference type="ARBA" id="ARBA00022568"/>
    </source>
</evidence>
<comment type="function">
    <text evidence="15">Voltage-gated, high-affinity calcium channel that functions together with MID1 to mediate calcium entry into cells. Required during conditions of environmental stress.</text>
</comment>
<keyword evidence="5" id="KW-0109">Calcium transport</keyword>
<keyword evidence="2" id="KW-0813">Transport</keyword>
<feature type="region of interest" description="Disordered" evidence="18">
    <location>
        <begin position="1"/>
        <end position="73"/>
    </location>
</feature>
<dbReference type="FunFam" id="1.10.287.70:FF:000118">
    <property type="entry name" value="Calcium channel subunit Cch1"/>
    <property type="match status" value="1"/>
</dbReference>
<feature type="region of interest" description="Disordered" evidence="18">
    <location>
        <begin position="2089"/>
        <end position="2140"/>
    </location>
</feature>
<feature type="transmembrane region" description="Helical" evidence="19">
    <location>
        <begin position="997"/>
        <end position="1022"/>
    </location>
</feature>
<dbReference type="FunFam" id="1.10.287.70:FF:000093">
    <property type="entry name" value="Calcium channel subunit Cch1"/>
    <property type="match status" value="1"/>
</dbReference>
<feature type="compositionally biased region" description="Polar residues" evidence="18">
    <location>
        <begin position="187"/>
        <end position="209"/>
    </location>
</feature>
<evidence type="ECO:0000256" key="19">
    <source>
        <dbReference type="SAM" id="Phobius"/>
    </source>
</evidence>
<evidence type="ECO:0000256" key="4">
    <source>
        <dbReference type="ARBA" id="ARBA00022553"/>
    </source>
</evidence>
<keyword evidence="22" id="KW-1185">Reference proteome</keyword>
<dbReference type="InterPro" id="IPR050599">
    <property type="entry name" value="VDCC_alpha-1_subunit"/>
</dbReference>
<comment type="caution">
    <text evidence="21">The sequence shown here is derived from an EMBL/GenBank/DDBJ whole genome shotgun (WGS) entry which is preliminary data.</text>
</comment>
<evidence type="ECO:0000256" key="10">
    <source>
        <dbReference type="ARBA" id="ARBA00022989"/>
    </source>
</evidence>
<reference evidence="21" key="1">
    <citation type="journal article" date="2023" name="Mol. Phylogenet. Evol.">
        <title>Genome-scale phylogeny and comparative genomics of the fungal order Sordariales.</title>
        <authorList>
            <person name="Hensen N."/>
            <person name="Bonometti L."/>
            <person name="Westerberg I."/>
            <person name="Brannstrom I.O."/>
            <person name="Guillou S."/>
            <person name="Cros-Aarteil S."/>
            <person name="Calhoun S."/>
            <person name="Haridas S."/>
            <person name="Kuo A."/>
            <person name="Mondo S."/>
            <person name="Pangilinan J."/>
            <person name="Riley R."/>
            <person name="LaButti K."/>
            <person name="Andreopoulos B."/>
            <person name="Lipzen A."/>
            <person name="Chen C."/>
            <person name="Yan M."/>
            <person name="Daum C."/>
            <person name="Ng V."/>
            <person name="Clum A."/>
            <person name="Steindorff A."/>
            <person name="Ohm R.A."/>
            <person name="Martin F."/>
            <person name="Silar P."/>
            <person name="Natvig D.O."/>
            <person name="Lalanne C."/>
            <person name="Gautier V."/>
            <person name="Ament-Velasquez S.L."/>
            <person name="Kruys A."/>
            <person name="Hutchinson M.I."/>
            <person name="Powell A.J."/>
            <person name="Barry K."/>
            <person name="Miller A.N."/>
            <person name="Grigoriev I.V."/>
            <person name="Debuchy R."/>
            <person name="Gladieux P."/>
            <person name="Hiltunen Thoren M."/>
            <person name="Johannesson H."/>
        </authorList>
    </citation>
    <scope>NUCLEOTIDE SEQUENCE</scope>
    <source>
        <strain evidence="21">CBS 990.96</strain>
    </source>
</reference>
<dbReference type="InterPro" id="IPR002048">
    <property type="entry name" value="EF_hand_dom"/>
</dbReference>
<dbReference type="InterPro" id="IPR027359">
    <property type="entry name" value="Volt_channel_dom_sf"/>
</dbReference>
<keyword evidence="14" id="KW-0407">Ion channel</keyword>
<gene>
    <name evidence="21" type="ORF">QBC38DRAFT_446323</name>
</gene>
<comment type="subcellular location">
    <subcellularLocation>
        <location evidence="1">Cell membrane</location>
        <topology evidence="1">Multi-pass membrane protein</topology>
    </subcellularLocation>
</comment>
<evidence type="ECO:0000256" key="15">
    <source>
        <dbReference type="ARBA" id="ARBA00057587"/>
    </source>
</evidence>
<evidence type="ECO:0000256" key="11">
    <source>
        <dbReference type="ARBA" id="ARBA00023065"/>
    </source>
</evidence>
<feature type="compositionally biased region" description="Low complexity" evidence="18">
    <location>
        <begin position="52"/>
        <end position="62"/>
    </location>
</feature>
<evidence type="ECO:0000256" key="1">
    <source>
        <dbReference type="ARBA" id="ARBA00004651"/>
    </source>
</evidence>
<dbReference type="GO" id="GO:0005891">
    <property type="term" value="C:voltage-gated calcium channel complex"/>
    <property type="evidence" value="ECO:0007669"/>
    <property type="project" value="TreeGrafter"/>
</dbReference>
<feature type="compositionally biased region" description="Basic and acidic residues" evidence="18">
    <location>
        <begin position="152"/>
        <end position="167"/>
    </location>
</feature>
<feature type="transmembrane region" description="Helical" evidence="19">
    <location>
        <begin position="1302"/>
        <end position="1320"/>
    </location>
</feature>
<dbReference type="Pfam" id="PF00520">
    <property type="entry name" value="Ion_trans"/>
    <property type="match status" value="4"/>
</dbReference>
<dbReference type="EMBL" id="MU865388">
    <property type="protein sequence ID" value="KAK4224624.1"/>
    <property type="molecule type" value="Genomic_DNA"/>
</dbReference>
<feature type="region of interest" description="Disordered" evidence="18">
    <location>
        <begin position="2024"/>
        <end position="2051"/>
    </location>
</feature>
<keyword evidence="6" id="KW-0107">Calcium channel</keyword>
<evidence type="ECO:0000256" key="16">
    <source>
        <dbReference type="ARBA" id="ARBA00061395"/>
    </source>
</evidence>
<feature type="transmembrane region" description="Helical" evidence="19">
    <location>
        <begin position="1779"/>
        <end position="1798"/>
    </location>
</feature>
<evidence type="ECO:0000256" key="9">
    <source>
        <dbReference type="ARBA" id="ARBA00022882"/>
    </source>
</evidence>
<feature type="transmembrane region" description="Helical" evidence="19">
    <location>
        <begin position="1270"/>
        <end position="1290"/>
    </location>
</feature>
<accession>A0AAN7BJX5</accession>
<evidence type="ECO:0000256" key="3">
    <source>
        <dbReference type="ARBA" id="ARBA00022475"/>
    </source>
</evidence>
<dbReference type="PROSITE" id="PS50222">
    <property type="entry name" value="EF_HAND_2"/>
    <property type="match status" value="1"/>
</dbReference>
<feature type="transmembrane region" description="Helical" evidence="19">
    <location>
        <begin position="913"/>
        <end position="937"/>
    </location>
</feature>
<feature type="region of interest" description="Disordered" evidence="18">
    <location>
        <begin position="128"/>
        <end position="253"/>
    </location>
</feature>
<evidence type="ECO:0000256" key="7">
    <source>
        <dbReference type="ARBA" id="ARBA00022692"/>
    </source>
</evidence>
<feature type="transmembrane region" description="Helical" evidence="19">
    <location>
        <begin position="1480"/>
        <end position="1502"/>
    </location>
</feature>
<feature type="compositionally biased region" description="Polar residues" evidence="18">
    <location>
        <begin position="2099"/>
        <end position="2112"/>
    </location>
</feature>
<evidence type="ECO:0000313" key="22">
    <source>
        <dbReference type="Proteomes" id="UP001301958"/>
    </source>
</evidence>
<dbReference type="GO" id="GO:0008331">
    <property type="term" value="F:high voltage-gated calcium channel activity"/>
    <property type="evidence" value="ECO:0007669"/>
    <property type="project" value="TreeGrafter"/>
</dbReference>
<feature type="transmembrane region" description="Helical" evidence="19">
    <location>
        <begin position="800"/>
        <end position="821"/>
    </location>
</feature>
<reference evidence="21" key="2">
    <citation type="submission" date="2023-05" db="EMBL/GenBank/DDBJ databases">
        <authorList>
            <consortium name="Lawrence Berkeley National Laboratory"/>
            <person name="Steindorff A."/>
            <person name="Hensen N."/>
            <person name="Bonometti L."/>
            <person name="Westerberg I."/>
            <person name="Brannstrom I.O."/>
            <person name="Guillou S."/>
            <person name="Cros-Aarteil S."/>
            <person name="Calhoun S."/>
            <person name="Haridas S."/>
            <person name="Kuo A."/>
            <person name="Mondo S."/>
            <person name="Pangilinan J."/>
            <person name="Riley R."/>
            <person name="Labutti K."/>
            <person name="Andreopoulos B."/>
            <person name="Lipzen A."/>
            <person name="Chen C."/>
            <person name="Yanf M."/>
            <person name="Daum C."/>
            <person name="Ng V."/>
            <person name="Clum A."/>
            <person name="Ohm R."/>
            <person name="Martin F."/>
            <person name="Silar P."/>
            <person name="Natvig D."/>
            <person name="Lalanne C."/>
            <person name="Gautier V."/>
            <person name="Ament-Velasquez S.L."/>
            <person name="Kruys A."/>
            <person name="Hutchinson M.I."/>
            <person name="Powell A.J."/>
            <person name="Barry K."/>
            <person name="Miller A.N."/>
            <person name="Grigoriev I.V."/>
            <person name="Debuchy R."/>
            <person name="Gladieux P."/>
            <person name="Thoren M.H."/>
            <person name="Johannesson H."/>
        </authorList>
    </citation>
    <scope>NUCLEOTIDE SEQUENCE</scope>
    <source>
        <strain evidence="21">CBS 990.96</strain>
    </source>
</reference>
<keyword evidence="9" id="KW-0851">Voltage-gated channel</keyword>
<dbReference type="PANTHER" id="PTHR45628:SF7">
    <property type="entry name" value="VOLTAGE-DEPENDENT CALCIUM CHANNEL TYPE A SUBUNIT ALPHA-1"/>
    <property type="match status" value="1"/>
</dbReference>